<evidence type="ECO:0008006" key="4">
    <source>
        <dbReference type="Google" id="ProtNLM"/>
    </source>
</evidence>
<sequence>MDRLKDYIQQNWEALDEIPLPEGHLERFAARLEKEETKKIVPLWHKLVPLAAAVALFFCLSVPFWMHQPVSPDAYVCELHSEMGELHTYYRMQLEDHLMELETASKENPSEAVTHLLEAALQIEASCQQFDNQVLPTLPCSDEGIFAINQQYQNSLNSMQILCQQLNRVKEE</sequence>
<dbReference type="RefSeq" id="WP_243324594.1">
    <property type="nucleotide sequence ID" value="NZ_JAKZMM010000016.1"/>
</dbReference>
<evidence type="ECO:0000256" key="1">
    <source>
        <dbReference type="SAM" id="Phobius"/>
    </source>
</evidence>
<keyword evidence="1" id="KW-0812">Transmembrane</keyword>
<feature type="transmembrane region" description="Helical" evidence="1">
    <location>
        <begin position="47"/>
        <end position="66"/>
    </location>
</feature>
<keyword evidence="1" id="KW-0472">Membrane</keyword>
<evidence type="ECO:0000313" key="2">
    <source>
        <dbReference type="EMBL" id="MCJ2380549.1"/>
    </source>
</evidence>
<gene>
    <name evidence="2" type="ORF">MUN53_08000</name>
</gene>
<name>A0ABT0C0L0_9BACT</name>
<dbReference type="Proteomes" id="UP001165444">
    <property type="component" value="Unassembled WGS sequence"/>
</dbReference>
<evidence type="ECO:0000313" key="3">
    <source>
        <dbReference type="Proteomes" id="UP001165444"/>
    </source>
</evidence>
<reference evidence="2 3" key="1">
    <citation type="submission" date="2022-03" db="EMBL/GenBank/DDBJ databases">
        <title>Parabacteroides sp. nov. isolated from swine feces.</title>
        <authorList>
            <person name="Bak J.E."/>
        </authorList>
    </citation>
    <scope>NUCLEOTIDE SEQUENCE [LARGE SCALE GENOMIC DNA]</scope>
    <source>
        <strain evidence="2 3">AGMB00274</strain>
    </source>
</reference>
<keyword evidence="3" id="KW-1185">Reference proteome</keyword>
<accession>A0ABT0C0L0</accession>
<keyword evidence="1" id="KW-1133">Transmembrane helix</keyword>
<proteinExistence type="predicted"/>
<organism evidence="2 3">
    <name type="scientific">Parabacteroides faecalis</name>
    <dbReference type="NCBI Taxonomy" id="2924040"/>
    <lineage>
        <taxon>Bacteria</taxon>
        <taxon>Pseudomonadati</taxon>
        <taxon>Bacteroidota</taxon>
        <taxon>Bacteroidia</taxon>
        <taxon>Bacteroidales</taxon>
        <taxon>Tannerellaceae</taxon>
        <taxon>Parabacteroides</taxon>
    </lineage>
</organism>
<dbReference type="EMBL" id="JAKZMM010000016">
    <property type="protein sequence ID" value="MCJ2380549.1"/>
    <property type="molecule type" value="Genomic_DNA"/>
</dbReference>
<comment type="caution">
    <text evidence="2">The sequence shown here is derived from an EMBL/GenBank/DDBJ whole genome shotgun (WGS) entry which is preliminary data.</text>
</comment>
<protein>
    <recommendedName>
        <fullName evidence="4">Anti-sigma factor</fullName>
    </recommendedName>
</protein>